<sequence>MVSAFVEELEFLFSAWDEFAILPAHLVVPRANEWAVTRCLRYTRRPAQRTARMRRSRKLKYRWYR</sequence>
<accession>A0A124R7X0</accession>
<proteinExistence type="predicted"/>
<evidence type="ECO:0000313" key="1">
    <source>
        <dbReference type="EMBL" id="KVG56436.1"/>
    </source>
</evidence>
<dbReference type="Proteomes" id="UP000064029">
    <property type="component" value="Unassembled WGS sequence"/>
</dbReference>
<reference evidence="1 2" key="1">
    <citation type="submission" date="2015-11" db="EMBL/GenBank/DDBJ databases">
        <title>Expanding the genomic diversity of Burkholderia species for the development of highly accurate diagnostics.</title>
        <authorList>
            <person name="Sahl J."/>
            <person name="Keim P."/>
            <person name="Wagner D."/>
        </authorList>
    </citation>
    <scope>NUCLEOTIDE SEQUENCE [LARGE SCALE GENOMIC DNA]</scope>
    <source>
        <strain evidence="1 2">MSMB2036</strain>
    </source>
</reference>
<comment type="caution">
    <text evidence="1">The sequence shown here is derived from an EMBL/GenBank/DDBJ whole genome shotgun (WGS) entry which is preliminary data.</text>
</comment>
<dbReference type="EMBL" id="LOXM01000255">
    <property type="protein sequence ID" value="KVG56436.1"/>
    <property type="molecule type" value="Genomic_DNA"/>
</dbReference>
<evidence type="ECO:0000313" key="2">
    <source>
        <dbReference type="Proteomes" id="UP000064029"/>
    </source>
</evidence>
<protein>
    <submittedName>
        <fullName evidence="1">Uncharacterized protein</fullName>
    </submittedName>
</protein>
<dbReference type="AlphaFoldDB" id="A0A124R7X0"/>
<organism evidence="1 2">
    <name type="scientific">Burkholderia ubonensis</name>
    <dbReference type="NCBI Taxonomy" id="101571"/>
    <lineage>
        <taxon>Bacteria</taxon>
        <taxon>Pseudomonadati</taxon>
        <taxon>Pseudomonadota</taxon>
        <taxon>Betaproteobacteria</taxon>
        <taxon>Burkholderiales</taxon>
        <taxon>Burkholderiaceae</taxon>
        <taxon>Burkholderia</taxon>
        <taxon>Burkholderia cepacia complex</taxon>
    </lineage>
</organism>
<gene>
    <name evidence="1" type="ORF">WJ33_37050</name>
</gene>
<name>A0A124R7X0_9BURK</name>